<keyword evidence="18" id="KW-1185">Reference proteome</keyword>
<feature type="binding site" evidence="15">
    <location>
        <position position="164"/>
    </location>
    <ligand>
        <name>L-threonine</name>
        <dbReference type="ChEBI" id="CHEBI:57926"/>
    </ligand>
</feature>
<keyword evidence="10 14" id="KW-0067">ATP-binding</keyword>
<dbReference type="GO" id="GO:0061710">
    <property type="term" value="F:L-threonylcarbamoyladenylate synthase"/>
    <property type="evidence" value="ECO:0007669"/>
    <property type="project" value="UniProtKB-EC"/>
</dbReference>
<sequence>MTHPNVVSVDTEALSFDPAVGVERDQVCWNGQAVALPPRPLDPTARPTPGAAAPAWLTQAQALLKSDQVVALPTETVYGLAGHALAPRAVIRIFETKNRPMDNPLIVHVSSLAMLRALLPDGQLPTVYEPLIRQFWPGPLTILVPASPLIPSEVTCGQPTVAIRFPAHPVARAVIAYSGLPLAAPSANSSGKPSPTLASHVWDDLRTRVPLILDAGQCHWGIESTVVDGLRTPPAILRPGGVTLEQIQTVPGFHNCQVYRKNFTDPALELAPTTPGMKYRHYSPAAQVILLQPSYPSPQSTRDPDTTFTDAVLKLLPELPLNAPTKVGILRLHPGAPTLPRSQLPSHLEIYYRAMADDTLPDASFESTSPRSKHLFRSFREFDQLGVQSIIVEGASDLGEGLALMNRLHKAASRVVSY</sequence>
<evidence type="ECO:0000256" key="5">
    <source>
        <dbReference type="ARBA" id="ARBA00022490"/>
    </source>
</evidence>
<dbReference type="GO" id="GO:0006450">
    <property type="term" value="P:regulation of translational fidelity"/>
    <property type="evidence" value="ECO:0007669"/>
    <property type="project" value="TreeGrafter"/>
</dbReference>
<dbReference type="InterPro" id="IPR017945">
    <property type="entry name" value="DHBP_synth_RibB-like_a/b_dom"/>
</dbReference>
<accession>A0A9W8E708</accession>
<dbReference type="OrthoDB" id="412787at2759"/>
<evidence type="ECO:0000256" key="4">
    <source>
        <dbReference type="ARBA" id="ARBA00015492"/>
    </source>
</evidence>
<keyword evidence="8 14" id="KW-0548">Nucleotidyltransferase</keyword>
<dbReference type="EMBL" id="JANBQB010000623">
    <property type="protein sequence ID" value="KAJ1974665.1"/>
    <property type="molecule type" value="Genomic_DNA"/>
</dbReference>
<dbReference type="GO" id="GO:0005524">
    <property type="term" value="F:ATP binding"/>
    <property type="evidence" value="ECO:0007669"/>
    <property type="project" value="UniProtKB-UniRule"/>
</dbReference>
<name>A0A9W8E708_9FUNG</name>
<evidence type="ECO:0000256" key="11">
    <source>
        <dbReference type="ARBA" id="ARBA00029774"/>
    </source>
</evidence>
<dbReference type="InterPro" id="IPR038385">
    <property type="entry name" value="Sua5/YwlC_C"/>
</dbReference>
<evidence type="ECO:0000313" key="18">
    <source>
        <dbReference type="Proteomes" id="UP001151582"/>
    </source>
</evidence>
<dbReference type="SUPFAM" id="SSF55821">
    <property type="entry name" value="YrdC/RibB"/>
    <property type="match status" value="1"/>
</dbReference>
<feature type="binding site" evidence="15">
    <location>
        <position position="108"/>
    </location>
    <ligand>
        <name>L-threonine</name>
        <dbReference type="ChEBI" id="CHEBI:57926"/>
    </ligand>
</feature>
<comment type="catalytic activity">
    <reaction evidence="12 14">
        <text>L-threonine + hydrogencarbonate + ATP = L-threonylcarbamoyladenylate + diphosphate + H2O</text>
        <dbReference type="Rhea" id="RHEA:36407"/>
        <dbReference type="ChEBI" id="CHEBI:15377"/>
        <dbReference type="ChEBI" id="CHEBI:17544"/>
        <dbReference type="ChEBI" id="CHEBI:30616"/>
        <dbReference type="ChEBI" id="CHEBI:33019"/>
        <dbReference type="ChEBI" id="CHEBI:57926"/>
        <dbReference type="ChEBI" id="CHEBI:73682"/>
        <dbReference type="EC" id="2.7.7.87"/>
    </reaction>
</comment>
<dbReference type="GO" id="GO:0002949">
    <property type="term" value="P:tRNA threonylcarbamoyladenosine modification"/>
    <property type="evidence" value="ECO:0007669"/>
    <property type="project" value="UniProtKB-ARBA"/>
</dbReference>
<dbReference type="PROSITE" id="PS51163">
    <property type="entry name" value="YRDC"/>
    <property type="match status" value="1"/>
</dbReference>
<dbReference type="FunFam" id="3.90.870.10:FF:000008">
    <property type="entry name" value="Threonylcarbamoyl-AMP synthase"/>
    <property type="match status" value="1"/>
</dbReference>
<evidence type="ECO:0000256" key="8">
    <source>
        <dbReference type="ARBA" id="ARBA00022695"/>
    </source>
</evidence>
<keyword evidence="5 14" id="KW-0963">Cytoplasm</keyword>
<comment type="caution">
    <text evidence="17">The sequence shown here is derived from an EMBL/GenBank/DDBJ whole genome shotgun (WGS) entry which is preliminary data.</text>
</comment>
<evidence type="ECO:0000256" key="13">
    <source>
        <dbReference type="ARBA" id="ARBA00056339"/>
    </source>
</evidence>
<evidence type="ECO:0000256" key="15">
    <source>
        <dbReference type="PIRSR" id="PIRSR004930-1"/>
    </source>
</evidence>
<feature type="binding site" evidence="15">
    <location>
        <position position="99"/>
    </location>
    <ligand>
        <name>ATP</name>
        <dbReference type="ChEBI" id="CHEBI:30616"/>
    </ligand>
</feature>
<evidence type="ECO:0000313" key="17">
    <source>
        <dbReference type="EMBL" id="KAJ1974665.1"/>
    </source>
</evidence>
<evidence type="ECO:0000256" key="2">
    <source>
        <dbReference type="ARBA" id="ARBA00007663"/>
    </source>
</evidence>
<dbReference type="PANTHER" id="PTHR17490">
    <property type="entry name" value="SUA5"/>
    <property type="match status" value="1"/>
</dbReference>
<evidence type="ECO:0000256" key="6">
    <source>
        <dbReference type="ARBA" id="ARBA00022679"/>
    </source>
</evidence>
<comment type="subcellular location">
    <subcellularLocation>
        <location evidence="1 14">Cytoplasm</location>
    </subcellularLocation>
</comment>
<dbReference type="GO" id="GO:0003725">
    <property type="term" value="F:double-stranded RNA binding"/>
    <property type="evidence" value="ECO:0007669"/>
    <property type="project" value="UniProtKB-UniRule"/>
</dbReference>
<evidence type="ECO:0000256" key="9">
    <source>
        <dbReference type="ARBA" id="ARBA00022741"/>
    </source>
</evidence>
<dbReference type="EC" id="2.7.7.87" evidence="3 14"/>
<evidence type="ECO:0000256" key="12">
    <source>
        <dbReference type="ARBA" id="ARBA00048366"/>
    </source>
</evidence>
<feature type="binding site" evidence="15">
    <location>
        <position position="160"/>
    </location>
    <ligand>
        <name>ATP</name>
        <dbReference type="ChEBI" id="CHEBI:30616"/>
    </ligand>
</feature>
<reference evidence="17" key="1">
    <citation type="submission" date="2022-07" db="EMBL/GenBank/DDBJ databases">
        <title>Phylogenomic reconstructions and comparative analyses of Kickxellomycotina fungi.</title>
        <authorList>
            <person name="Reynolds N.K."/>
            <person name="Stajich J.E."/>
            <person name="Barry K."/>
            <person name="Grigoriev I.V."/>
            <person name="Crous P."/>
            <person name="Smith M.E."/>
        </authorList>
    </citation>
    <scope>NUCLEOTIDE SEQUENCE</scope>
    <source>
        <strain evidence="17">RSA 567</strain>
    </source>
</reference>
<evidence type="ECO:0000256" key="10">
    <source>
        <dbReference type="ARBA" id="ARBA00022840"/>
    </source>
</evidence>
<dbReference type="PANTHER" id="PTHR17490:SF16">
    <property type="entry name" value="THREONYLCARBAMOYL-AMP SYNTHASE"/>
    <property type="match status" value="1"/>
</dbReference>
<gene>
    <name evidence="17" type="ORF">H4R34_004633</name>
</gene>
<feature type="binding site" evidence="15">
    <location>
        <position position="186"/>
    </location>
    <ligand>
        <name>ATP</name>
        <dbReference type="ChEBI" id="CHEBI:30616"/>
    </ligand>
</feature>
<dbReference type="GO" id="GO:0000049">
    <property type="term" value="F:tRNA binding"/>
    <property type="evidence" value="ECO:0007669"/>
    <property type="project" value="TreeGrafter"/>
</dbReference>
<comment type="similarity">
    <text evidence="2 14">Belongs to the SUA5 family.</text>
</comment>
<protein>
    <recommendedName>
        <fullName evidence="4 14">Threonylcarbamoyl-AMP synthase</fullName>
        <shortName evidence="14">TC-AMP synthase</shortName>
        <ecNumber evidence="3 14">2.7.7.87</ecNumber>
    </recommendedName>
    <alternativeName>
        <fullName evidence="11 14">L-threonylcarbamoyladenylate synthase</fullName>
    </alternativeName>
</protein>
<feature type="domain" description="YrdC-like" evidence="16">
    <location>
        <begin position="54"/>
        <end position="242"/>
    </location>
</feature>
<feature type="binding site" evidence="15">
    <location>
        <position position="282"/>
    </location>
    <ligand>
        <name>ATP</name>
        <dbReference type="ChEBI" id="CHEBI:30616"/>
    </ligand>
</feature>
<feature type="binding site" evidence="15">
    <location>
        <position position="103"/>
    </location>
    <ligand>
        <name>ATP</name>
        <dbReference type="ChEBI" id="CHEBI:30616"/>
    </ligand>
</feature>
<dbReference type="InterPro" id="IPR006070">
    <property type="entry name" value="Sua5-like_dom"/>
</dbReference>
<proteinExistence type="inferred from homology"/>
<keyword evidence="9 14" id="KW-0547">Nucleotide-binding</keyword>
<dbReference type="Gene3D" id="3.40.50.11030">
    <property type="entry name" value="Threonylcarbamoyl-AMP synthase, C-terminal domain"/>
    <property type="match status" value="1"/>
</dbReference>
<organism evidence="17 18">
    <name type="scientific">Dimargaris verticillata</name>
    <dbReference type="NCBI Taxonomy" id="2761393"/>
    <lineage>
        <taxon>Eukaryota</taxon>
        <taxon>Fungi</taxon>
        <taxon>Fungi incertae sedis</taxon>
        <taxon>Zoopagomycota</taxon>
        <taxon>Kickxellomycotina</taxon>
        <taxon>Dimargaritomycetes</taxon>
        <taxon>Dimargaritales</taxon>
        <taxon>Dimargaritaceae</taxon>
        <taxon>Dimargaris</taxon>
    </lineage>
</organism>
<dbReference type="InterPro" id="IPR050156">
    <property type="entry name" value="TC-AMP_synthase_SUA5"/>
</dbReference>
<feature type="binding site" evidence="15">
    <location>
        <position position="238"/>
    </location>
    <ligand>
        <name>ATP</name>
        <dbReference type="ChEBI" id="CHEBI:30616"/>
    </ligand>
</feature>
<dbReference type="PIRSF" id="PIRSF004930">
    <property type="entry name" value="Tln_factor_SUA5"/>
    <property type="match status" value="1"/>
</dbReference>
<evidence type="ECO:0000256" key="7">
    <source>
        <dbReference type="ARBA" id="ARBA00022694"/>
    </source>
</evidence>
<keyword evidence="6 14" id="KW-0808">Transferase</keyword>
<feature type="binding site" evidence="15">
    <location>
        <position position="184"/>
    </location>
    <ligand>
        <name>L-threonine</name>
        <dbReference type="ChEBI" id="CHEBI:57926"/>
    </ligand>
</feature>
<dbReference type="Pfam" id="PF03481">
    <property type="entry name" value="Sua5_C"/>
    <property type="match status" value="1"/>
</dbReference>
<dbReference type="GO" id="GO:0005737">
    <property type="term" value="C:cytoplasm"/>
    <property type="evidence" value="ECO:0007669"/>
    <property type="project" value="UniProtKB-SubCell"/>
</dbReference>
<evidence type="ECO:0000256" key="14">
    <source>
        <dbReference type="PIRNR" id="PIRNR004930"/>
    </source>
</evidence>
<comment type="function">
    <text evidence="13">Required for the formation of a threonylcarbamoyl group on adenosine at position 37 (t(6)A37) in tRNAs that read codons beginning with adenine. Likely catalyzes the conversion of L-threonine, HCO(3)(-)/CO(2) and ATP to give threonylcarbamoyl-AMP (TC-AMP) as the acyladenylate intermediate, with the release of diphosphate. Required for normal translation, by ensuring translation fidelity at the level of codon recognition, appropriate translation initiation selection and maintenance of reading frame. Also involved in telomere replication. Binds to single-stranded telomeric (ssTG) DNA and positively regulates telomere length.</text>
</comment>
<dbReference type="NCBIfam" id="TIGR00057">
    <property type="entry name" value="L-threonylcarbamoyladenylate synthase"/>
    <property type="match status" value="1"/>
</dbReference>
<evidence type="ECO:0000256" key="3">
    <source>
        <dbReference type="ARBA" id="ARBA00012584"/>
    </source>
</evidence>
<evidence type="ECO:0000256" key="1">
    <source>
        <dbReference type="ARBA" id="ARBA00004496"/>
    </source>
</evidence>
<dbReference type="Pfam" id="PF01300">
    <property type="entry name" value="Sua5_yciO_yrdC"/>
    <property type="match status" value="1"/>
</dbReference>
<dbReference type="AlphaFoldDB" id="A0A9W8E708"/>
<feature type="binding site" evidence="15">
    <location>
        <position position="194"/>
    </location>
    <ligand>
        <name>ATP</name>
        <dbReference type="ChEBI" id="CHEBI:30616"/>
    </ligand>
</feature>
<dbReference type="Gene3D" id="3.90.870.10">
    <property type="entry name" value="DHBP synthase"/>
    <property type="match status" value="1"/>
</dbReference>
<feature type="binding site" evidence="15">
    <location>
        <position position="76"/>
    </location>
    <ligand>
        <name>L-threonine</name>
        <dbReference type="ChEBI" id="CHEBI:57926"/>
    </ligand>
</feature>
<dbReference type="InterPro" id="IPR010923">
    <property type="entry name" value="T(6)A37_SUA5"/>
</dbReference>
<keyword evidence="7 14" id="KW-0819">tRNA processing</keyword>
<feature type="binding site" evidence="15">
    <location>
        <position position="224"/>
    </location>
    <ligand>
        <name>L-threonine</name>
        <dbReference type="ChEBI" id="CHEBI:57926"/>
    </ligand>
</feature>
<dbReference type="Proteomes" id="UP001151582">
    <property type="component" value="Unassembled WGS sequence"/>
</dbReference>
<dbReference type="InterPro" id="IPR005145">
    <property type="entry name" value="Sua5_C"/>
</dbReference>
<evidence type="ECO:0000259" key="16">
    <source>
        <dbReference type="PROSITE" id="PS51163"/>
    </source>
</evidence>